<dbReference type="Pfam" id="PF06189">
    <property type="entry name" value="5-nucleotidase"/>
    <property type="match status" value="1"/>
</dbReference>
<proteinExistence type="predicted"/>
<dbReference type="RefSeq" id="WP_096365916.1">
    <property type="nucleotide sequence ID" value="NZ_AP018052.1"/>
</dbReference>
<dbReference type="InterPro" id="IPR010394">
    <property type="entry name" value="5-nucleotidase"/>
</dbReference>
<gene>
    <name evidence="1" type="ORF">FOKN1_1351</name>
</gene>
<reference evidence="1 2" key="1">
    <citation type="submission" date="2017-05" db="EMBL/GenBank/DDBJ databases">
        <title>Thiocyanate degradation by Thiohalobacter thiocyanaticus FOKN1.</title>
        <authorList>
            <person name="Oshiki M."/>
            <person name="Fukushima T."/>
            <person name="Kawano S."/>
            <person name="Nakagawa J."/>
        </authorList>
    </citation>
    <scope>NUCLEOTIDE SEQUENCE [LARGE SCALE GENOMIC DNA]</scope>
    <source>
        <strain evidence="1 2">FOKN1</strain>
    </source>
</reference>
<protein>
    <submittedName>
        <fullName evidence="1">5'-nucleotidase</fullName>
    </submittedName>
</protein>
<evidence type="ECO:0000313" key="2">
    <source>
        <dbReference type="Proteomes" id="UP000218765"/>
    </source>
</evidence>
<dbReference type="GO" id="GO:0000287">
    <property type="term" value="F:magnesium ion binding"/>
    <property type="evidence" value="ECO:0007669"/>
    <property type="project" value="InterPro"/>
</dbReference>
<organism evidence="1 2">
    <name type="scientific">Thiohalobacter thiocyanaticus</name>
    <dbReference type="NCBI Taxonomy" id="585455"/>
    <lineage>
        <taxon>Bacteria</taxon>
        <taxon>Pseudomonadati</taxon>
        <taxon>Pseudomonadota</taxon>
        <taxon>Gammaproteobacteria</taxon>
        <taxon>Thiohalobacterales</taxon>
        <taxon>Thiohalobacteraceae</taxon>
        <taxon>Thiohalobacter</taxon>
    </lineage>
</organism>
<dbReference type="GO" id="GO:0005737">
    <property type="term" value="C:cytoplasm"/>
    <property type="evidence" value="ECO:0007669"/>
    <property type="project" value="InterPro"/>
</dbReference>
<sequence>MSVDLKNTLVIGISSRSLFDLEGENRIFEEQGLDAYRAYQIDHEDVPPKQGTAFHLVEAILKLNQYREQGRPPLVEVIILSRNDAGMGLRIFNGIKSYGLDEHITRAAFVSGASLAPYLDAYSVDLFLSKSEQDVQEAVNAGVAAAVIQEPPEGYEPDRDVIRLAFDGDAVLFSDEAERVFQEVKARDGHEAAVQAFVDHERENAQKELPEGPFGKLLKTLAKMNGRFPPEERPVRIALVTARNAPAHERVIRTLRAWNVDVDEAFFLGGLPKAPVLQAFRTHLFFDDQPAHVDPASRTVPAGQVPYLKLTSSEQD</sequence>
<dbReference type="GO" id="GO:0000166">
    <property type="term" value="F:nucleotide binding"/>
    <property type="evidence" value="ECO:0007669"/>
    <property type="project" value="InterPro"/>
</dbReference>
<name>A0A1Z4VQ36_9GAMM</name>
<dbReference type="PANTHER" id="PTHR31367:SF5">
    <property type="entry name" value="CYTOSOLIC 5'-NUCLEOTIDASE 1A"/>
    <property type="match status" value="1"/>
</dbReference>
<dbReference type="Proteomes" id="UP000218765">
    <property type="component" value="Chromosome"/>
</dbReference>
<dbReference type="PANTHER" id="PTHR31367">
    <property type="entry name" value="CYTOSOLIC 5'-NUCLEOTIDASE 1 FAMILY MEMBER"/>
    <property type="match status" value="1"/>
</dbReference>
<dbReference type="KEGG" id="ttc:FOKN1_1351"/>
<dbReference type="GO" id="GO:0008253">
    <property type="term" value="F:5'-nucleotidase activity"/>
    <property type="evidence" value="ECO:0007669"/>
    <property type="project" value="InterPro"/>
</dbReference>
<dbReference type="AlphaFoldDB" id="A0A1Z4VQ36"/>
<dbReference type="GO" id="GO:0009117">
    <property type="term" value="P:nucleotide metabolic process"/>
    <property type="evidence" value="ECO:0007669"/>
    <property type="project" value="InterPro"/>
</dbReference>
<evidence type="ECO:0000313" key="1">
    <source>
        <dbReference type="EMBL" id="BAZ93749.1"/>
    </source>
</evidence>
<dbReference type="EMBL" id="AP018052">
    <property type="protein sequence ID" value="BAZ93749.1"/>
    <property type="molecule type" value="Genomic_DNA"/>
</dbReference>
<accession>A0A1Z4VQ36</accession>
<dbReference type="OrthoDB" id="9778569at2"/>
<keyword evidence="2" id="KW-1185">Reference proteome</keyword>